<protein>
    <submittedName>
        <fullName evidence="1">Phage XkdN-like protein</fullName>
    </submittedName>
</protein>
<dbReference type="AlphaFoldDB" id="U1WW36"/>
<evidence type="ECO:0000313" key="2">
    <source>
        <dbReference type="Proteomes" id="UP000016511"/>
    </source>
</evidence>
<dbReference type="eggNOG" id="ENOG50333M7">
    <property type="taxonomic scope" value="Bacteria"/>
</dbReference>
<dbReference type="Proteomes" id="UP000016511">
    <property type="component" value="Unassembled WGS sequence"/>
</dbReference>
<dbReference type="HOGENOM" id="CLU_151180_0_0_9"/>
<dbReference type="EMBL" id="AWSJ01000322">
    <property type="protein sequence ID" value="ERI06463.1"/>
    <property type="molecule type" value="Genomic_DNA"/>
</dbReference>
<sequence length="149" mass="16961">MTEENKNVKKPEIKKATIKDLLQLKKEKEVHSLKKSEVFVASIGASVTLQEPSEERAKDYLNEWMYGEASSDIYALSEQNMRLVYDCVIDPNLRDSELHSAYKVSKLNPFEIVGKLFNAMEIIVLVNKLMGMAGIDSNRPVRLVDDLKN</sequence>
<reference evidence="1 2" key="1">
    <citation type="submission" date="2013-08" db="EMBL/GenBank/DDBJ databases">
        <authorList>
            <person name="Weinstock G."/>
            <person name="Sodergren E."/>
            <person name="Wylie T."/>
            <person name="Fulton L."/>
            <person name="Fulton R."/>
            <person name="Fronick C."/>
            <person name="O'Laughlin M."/>
            <person name="Godfrey J."/>
            <person name="Miner T."/>
            <person name="Herter B."/>
            <person name="Appelbaum E."/>
            <person name="Cordes M."/>
            <person name="Lek S."/>
            <person name="Wollam A."/>
            <person name="Pepin K.H."/>
            <person name="Palsikar V.B."/>
            <person name="Mitreva M."/>
            <person name="Wilson R.K."/>
        </authorList>
    </citation>
    <scope>NUCLEOTIDE SEQUENCE [LARGE SCALE GENOMIC DNA]</scope>
    <source>
        <strain evidence="1 2">ATCC 12856</strain>
    </source>
</reference>
<comment type="caution">
    <text evidence="1">The sequence shown here is derived from an EMBL/GenBank/DDBJ whole genome shotgun (WGS) entry which is preliminary data.</text>
</comment>
<dbReference type="STRING" id="649747.HMPREF0083_05305"/>
<dbReference type="RefSeq" id="WP_021624909.1">
    <property type="nucleotide sequence ID" value="NZ_KE952920.1"/>
</dbReference>
<dbReference type="InterPro" id="IPR014986">
    <property type="entry name" value="XkdN-like"/>
</dbReference>
<evidence type="ECO:0000313" key="1">
    <source>
        <dbReference type="EMBL" id="ERI06463.1"/>
    </source>
</evidence>
<dbReference type="Pfam" id="PF08890">
    <property type="entry name" value="Phage_TAC_5"/>
    <property type="match status" value="1"/>
</dbReference>
<name>U1WW36_ANEAE</name>
<proteinExistence type="predicted"/>
<dbReference type="InterPro" id="IPR038559">
    <property type="entry name" value="XkdN-like_sf"/>
</dbReference>
<keyword evidence="2" id="KW-1185">Reference proteome</keyword>
<organism evidence="1 2">
    <name type="scientific">Aneurinibacillus aneurinilyticus ATCC 12856</name>
    <dbReference type="NCBI Taxonomy" id="649747"/>
    <lineage>
        <taxon>Bacteria</taxon>
        <taxon>Bacillati</taxon>
        <taxon>Bacillota</taxon>
        <taxon>Bacilli</taxon>
        <taxon>Bacillales</taxon>
        <taxon>Paenibacillaceae</taxon>
        <taxon>Aneurinibacillus group</taxon>
        <taxon>Aneurinibacillus</taxon>
    </lineage>
</organism>
<gene>
    <name evidence="1" type="ORF">HMPREF0083_05305</name>
</gene>
<accession>U1WW36</accession>
<dbReference type="GeneID" id="92841813"/>
<dbReference type="PATRIC" id="fig|649747.3.peg.4775"/>
<dbReference type="Gene3D" id="3.30.2220.30">
    <property type="match status" value="1"/>
</dbReference>